<evidence type="ECO:0000256" key="2">
    <source>
        <dbReference type="SAM" id="MobiDB-lite"/>
    </source>
</evidence>
<dbReference type="GO" id="GO:0008270">
    <property type="term" value="F:zinc ion binding"/>
    <property type="evidence" value="ECO:0007669"/>
    <property type="project" value="UniProtKB-KW"/>
</dbReference>
<reference evidence="5" key="1">
    <citation type="submission" date="2022-10" db="EMBL/GenBank/DDBJ databases">
        <title>Genome assembly of Pristionchus species.</title>
        <authorList>
            <person name="Yoshida K."/>
            <person name="Sommer R.J."/>
        </authorList>
    </citation>
    <scope>NUCLEOTIDE SEQUENCE [LARGE SCALE GENOMIC DNA]</scope>
    <source>
        <strain evidence="5">RS5460</strain>
    </source>
</reference>
<feature type="compositionally biased region" description="Basic and acidic residues" evidence="2">
    <location>
        <begin position="413"/>
        <end position="422"/>
    </location>
</feature>
<keyword evidence="5" id="KW-1185">Reference proteome</keyword>
<name>A0AAN5DDY0_9BILA</name>
<sequence>IFDPSYSILKGLLQEVDPSEIRIHSSSSKALCDAVVSVCGESPIYNSRKTLFEGGRMRYKMLSKSGPNIVNPSEKSLCLAAFAALVDFTEQVRDESLSPSSCTISFHQKSHSMVCPLCEEKERVELKSLEDVKVHFARNHWQVHGYACHGCGMTYSTVNELTSGHTCEKWEEWKAMRNWLVPEISMKCAISLLCCAECGWHTSLGSTKNEEEEDETMKHIHTFLNHHKNDRLLTMVVYFGRHPTDELTSLKFPMTSTAGGDPLKPCSRCSSPKPTFRNPIETSDHCREVHRGPKQICEVCNKRMTTPYYLELHQMEHVGDNSYFADYLSNITRIFPPPKNLCDAPRSGWKDGLKGPMAVGGIIRGFSNNGFDMIEPTEDVRVEKARMIAKRKAEGERVNERGFEDAPIEMESEMAREVREKV</sequence>
<dbReference type="AlphaFoldDB" id="A0AAN5DDY0"/>
<dbReference type="PROSITE" id="PS50157">
    <property type="entry name" value="ZINC_FINGER_C2H2_2"/>
    <property type="match status" value="1"/>
</dbReference>
<proteinExistence type="predicted"/>
<evidence type="ECO:0000259" key="3">
    <source>
        <dbReference type="PROSITE" id="PS50157"/>
    </source>
</evidence>
<evidence type="ECO:0000313" key="5">
    <source>
        <dbReference type="Proteomes" id="UP001328107"/>
    </source>
</evidence>
<feature type="compositionally biased region" description="Basic and acidic residues" evidence="2">
    <location>
        <begin position="393"/>
        <end position="404"/>
    </location>
</feature>
<protein>
    <recommendedName>
        <fullName evidence="3">C2H2-type domain-containing protein</fullName>
    </recommendedName>
</protein>
<evidence type="ECO:0000313" key="4">
    <source>
        <dbReference type="EMBL" id="GMR61339.1"/>
    </source>
</evidence>
<keyword evidence="1" id="KW-0863">Zinc-finger</keyword>
<keyword evidence="1" id="KW-0862">Zinc</keyword>
<accession>A0AAN5DDY0</accession>
<keyword evidence="1" id="KW-0479">Metal-binding</keyword>
<feature type="non-terminal residue" evidence="4">
    <location>
        <position position="1"/>
    </location>
</feature>
<feature type="region of interest" description="Disordered" evidence="2">
    <location>
        <begin position="393"/>
        <end position="422"/>
    </location>
</feature>
<dbReference type="InterPro" id="IPR013087">
    <property type="entry name" value="Znf_C2H2_type"/>
</dbReference>
<gene>
    <name evidence="4" type="ORF">PMAYCL1PPCAC_31534</name>
</gene>
<comment type="caution">
    <text evidence="4">The sequence shown here is derived from an EMBL/GenBank/DDBJ whole genome shotgun (WGS) entry which is preliminary data.</text>
</comment>
<feature type="non-terminal residue" evidence="4">
    <location>
        <position position="422"/>
    </location>
</feature>
<dbReference type="EMBL" id="BTRK01000006">
    <property type="protein sequence ID" value="GMR61339.1"/>
    <property type="molecule type" value="Genomic_DNA"/>
</dbReference>
<evidence type="ECO:0000256" key="1">
    <source>
        <dbReference type="PROSITE-ProRule" id="PRU00042"/>
    </source>
</evidence>
<organism evidence="4 5">
    <name type="scientific">Pristionchus mayeri</name>
    <dbReference type="NCBI Taxonomy" id="1317129"/>
    <lineage>
        <taxon>Eukaryota</taxon>
        <taxon>Metazoa</taxon>
        <taxon>Ecdysozoa</taxon>
        <taxon>Nematoda</taxon>
        <taxon>Chromadorea</taxon>
        <taxon>Rhabditida</taxon>
        <taxon>Rhabditina</taxon>
        <taxon>Diplogasteromorpha</taxon>
        <taxon>Diplogasteroidea</taxon>
        <taxon>Neodiplogasteridae</taxon>
        <taxon>Pristionchus</taxon>
    </lineage>
</organism>
<dbReference type="PROSITE" id="PS00028">
    <property type="entry name" value="ZINC_FINGER_C2H2_1"/>
    <property type="match status" value="1"/>
</dbReference>
<dbReference type="Proteomes" id="UP001328107">
    <property type="component" value="Unassembled WGS sequence"/>
</dbReference>
<feature type="domain" description="C2H2-type" evidence="3">
    <location>
        <begin position="295"/>
        <end position="322"/>
    </location>
</feature>